<evidence type="ECO:0000259" key="3">
    <source>
        <dbReference type="Pfam" id="PF00501"/>
    </source>
</evidence>
<evidence type="ECO:0000313" key="5">
    <source>
        <dbReference type="EMBL" id="CCC97566.1"/>
    </source>
</evidence>
<dbReference type="InterPro" id="IPR045851">
    <property type="entry name" value="AMP-bd_C_sf"/>
</dbReference>
<gene>
    <name evidence="5" type="ORF">AZOBR_70202</name>
</gene>
<dbReference type="InterPro" id="IPR042099">
    <property type="entry name" value="ANL_N_sf"/>
</dbReference>
<dbReference type="Pfam" id="PF13193">
    <property type="entry name" value="AMP-binding_C"/>
    <property type="match status" value="1"/>
</dbReference>
<organism evidence="5 6">
    <name type="scientific">Azospirillum baldaniorum</name>
    <dbReference type="NCBI Taxonomy" id="1064539"/>
    <lineage>
        <taxon>Bacteria</taxon>
        <taxon>Pseudomonadati</taxon>
        <taxon>Pseudomonadota</taxon>
        <taxon>Alphaproteobacteria</taxon>
        <taxon>Rhodospirillales</taxon>
        <taxon>Azospirillaceae</taxon>
        <taxon>Azospirillum</taxon>
    </lineage>
</organism>
<evidence type="ECO:0000259" key="4">
    <source>
        <dbReference type="Pfam" id="PF13193"/>
    </source>
</evidence>
<dbReference type="SUPFAM" id="SSF56801">
    <property type="entry name" value="Acetyl-CoA synthetase-like"/>
    <property type="match status" value="1"/>
</dbReference>
<keyword evidence="2 5" id="KW-0436">Ligase</keyword>
<dbReference type="InterPro" id="IPR000873">
    <property type="entry name" value="AMP-dep_synth/lig_dom"/>
</dbReference>
<dbReference type="Gene3D" id="3.40.50.12780">
    <property type="entry name" value="N-terminal domain of ligase-like"/>
    <property type="match status" value="1"/>
</dbReference>
<dbReference type="PANTHER" id="PTHR43201:SF5">
    <property type="entry name" value="MEDIUM-CHAIN ACYL-COA LIGASE ACSF2, MITOCHONDRIAL"/>
    <property type="match status" value="1"/>
</dbReference>
<keyword evidence="6" id="KW-1185">Reference proteome</keyword>
<feature type="domain" description="AMP-binding enzyme C-terminal" evidence="4">
    <location>
        <begin position="365"/>
        <end position="434"/>
    </location>
</feature>
<dbReference type="InterPro" id="IPR025110">
    <property type="entry name" value="AMP-bd_C"/>
</dbReference>
<evidence type="ECO:0000313" key="6">
    <source>
        <dbReference type="Proteomes" id="UP000007319"/>
    </source>
</evidence>
<feature type="domain" description="AMP-dependent synthetase/ligase" evidence="3">
    <location>
        <begin position="133"/>
        <end position="298"/>
    </location>
</feature>
<protein>
    <submittedName>
        <fullName evidence="5">AmP-dependent synthetase and ligase</fullName>
    </submittedName>
</protein>
<sequence length="448" mass="48856">MHKEIISNFARFGEEPSLVFHGEVCTYGGLSLDIGTMERLLDERSVAPGGVVAIEGTYSPENCALLLALIANGNIVVPLPPGPAAKRQEYLDVSEAECRVAPAGNGEWTVERTGRAATHALYGRLRGLGAPGLVLFSSGTTGRSKASVLNFAKLLGRYDTTQRRPRRTLAFLSLDHIGGINTLMHTLSQGGCIVTVAERTPRAIFKAIEAHKVDTLPTTPTFLTMCLMSGEATRHDLSSLRLITYGTEPMPMQTLRKLNAALPQVRLKQTYGLSEVGILPTASRSNDSLWVKLGTSGFDHKIIDGILWIRSDMAMLGYLNAPAAFDEDGYFNTQDAVEVDGEYVRILGRKSELINVGGEKVYPNEVESVLLEVDNVVEATVSGKPNAVTGMVVQALVRVARPEPPQQTVARIREHCRGRLQPFKIPALIDVTDREQHSDRFKKVRVAS</sequence>
<dbReference type="InterPro" id="IPR020845">
    <property type="entry name" value="AMP-binding_CS"/>
</dbReference>
<comment type="similarity">
    <text evidence="1">Belongs to the ATP-dependent AMP-binding enzyme family.</text>
</comment>
<dbReference type="CDD" id="cd04433">
    <property type="entry name" value="AFD_class_I"/>
    <property type="match status" value="1"/>
</dbReference>
<proteinExistence type="inferred from homology"/>
<reference evidence="5 6" key="1">
    <citation type="journal article" date="2011" name="PLoS Genet.">
        <title>Azospirillum genomes reveal transition of bacteria from aquatic to terrestrial environments.</title>
        <authorList>
            <person name="Wisniewski-Dye F."/>
            <person name="Borziak K."/>
            <person name="Khalsa-Moyers G."/>
            <person name="Alexandre G."/>
            <person name="Sukharnikov L.O."/>
            <person name="Wuichet K."/>
            <person name="Hurst G.B."/>
            <person name="McDonald W.H."/>
            <person name="Robertson J.S."/>
            <person name="Barbe V."/>
            <person name="Calteau A."/>
            <person name="Rouy Z."/>
            <person name="Mangenot S."/>
            <person name="Prigent-Combaret C."/>
            <person name="Normand P."/>
            <person name="Boyer M."/>
            <person name="Siguier P."/>
            <person name="Dessaux Y."/>
            <person name="Elmerich C."/>
            <person name="Condemine G."/>
            <person name="Krishnen G."/>
            <person name="Kennedy I."/>
            <person name="Paterson A.H."/>
            <person name="Gonzalez V."/>
            <person name="Mavingui P."/>
            <person name="Zhulin I.B."/>
        </authorList>
    </citation>
    <scope>NUCLEOTIDE SEQUENCE [LARGE SCALE GENOMIC DNA]</scope>
    <source>
        <strain evidence="5 6">Sp245</strain>
    </source>
</reference>
<accession>A0A9P1NLJ9</accession>
<dbReference type="Pfam" id="PF00501">
    <property type="entry name" value="AMP-binding"/>
    <property type="match status" value="1"/>
</dbReference>
<dbReference type="PANTHER" id="PTHR43201">
    <property type="entry name" value="ACYL-COA SYNTHETASE"/>
    <property type="match status" value="1"/>
</dbReference>
<dbReference type="EMBL" id="HE577327">
    <property type="protein sequence ID" value="CCC97566.1"/>
    <property type="molecule type" value="Genomic_DNA"/>
</dbReference>
<evidence type="ECO:0000256" key="2">
    <source>
        <dbReference type="ARBA" id="ARBA00022598"/>
    </source>
</evidence>
<dbReference type="GO" id="GO:0006631">
    <property type="term" value="P:fatty acid metabolic process"/>
    <property type="evidence" value="ECO:0007669"/>
    <property type="project" value="TreeGrafter"/>
</dbReference>
<name>A0A9P1NLJ9_9PROT</name>
<dbReference type="PROSITE" id="PS00455">
    <property type="entry name" value="AMP_BINDING"/>
    <property type="match status" value="1"/>
</dbReference>
<dbReference type="Gene3D" id="3.30.300.30">
    <property type="match status" value="1"/>
</dbReference>
<dbReference type="Proteomes" id="UP000007319">
    <property type="component" value="Chromosome"/>
</dbReference>
<dbReference type="KEGG" id="abs:AZOBR_70202"/>
<dbReference type="AlphaFoldDB" id="A0A9P1NLJ9"/>
<dbReference type="RefSeq" id="WP_014239851.1">
    <property type="nucleotide sequence ID" value="NC_016617.1"/>
</dbReference>
<evidence type="ECO:0000256" key="1">
    <source>
        <dbReference type="ARBA" id="ARBA00006432"/>
    </source>
</evidence>
<dbReference type="GO" id="GO:0031956">
    <property type="term" value="F:medium-chain fatty acid-CoA ligase activity"/>
    <property type="evidence" value="ECO:0007669"/>
    <property type="project" value="TreeGrafter"/>
</dbReference>